<comment type="caution">
    <text evidence="2">The sequence shown here is derived from an EMBL/GenBank/DDBJ whole genome shotgun (WGS) entry which is preliminary data.</text>
</comment>
<gene>
    <name evidence="2" type="ORF">SORDD24_01700</name>
</gene>
<dbReference type="PATRIC" id="fig|1303.84.peg.1885"/>
<evidence type="ECO:0000313" key="3">
    <source>
        <dbReference type="Proteomes" id="UP000070353"/>
    </source>
</evidence>
<evidence type="ECO:0000256" key="1">
    <source>
        <dbReference type="SAM" id="MobiDB-lite"/>
    </source>
</evidence>
<protein>
    <submittedName>
        <fullName evidence="2">Uncharacterized protein</fullName>
    </submittedName>
</protein>
<sequence length="156" mass="17333">MAKDRATKEGIVVNPPELGNLPGQGEVTYASQVQDVLIPYTTREDTYNYYEERNYVNDVNREHTEVLETYDHDGKARETYSYGKGRTSYLNNQTGDSYNYLTNQSGSVTGLTKDGQAVASTSYNLYGARKTSTDTTGKPFAYNGEARDDTGLNYSG</sequence>
<name>A0A139QLZ3_STROR</name>
<evidence type="ECO:0000313" key="2">
    <source>
        <dbReference type="EMBL" id="KXU03547.1"/>
    </source>
</evidence>
<organism evidence="2 3">
    <name type="scientific">Streptococcus oralis</name>
    <dbReference type="NCBI Taxonomy" id="1303"/>
    <lineage>
        <taxon>Bacteria</taxon>
        <taxon>Bacillati</taxon>
        <taxon>Bacillota</taxon>
        <taxon>Bacilli</taxon>
        <taxon>Lactobacillales</taxon>
        <taxon>Streptococcaceae</taxon>
        <taxon>Streptococcus</taxon>
    </lineage>
</organism>
<dbReference type="AlphaFoldDB" id="A0A139QLZ3"/>
<accession>A0A139QLZ3</accession>
<proteinExistence type="predicted"/>
<feature type="region of interest" description="Disordered" evidence="1">
    <location>
        <begin position="134"/>
        <end position="156"/>
    </location>
</feature>
<reference evidence="2 3" key="1">
    <citation type="submission" date="2016-01" db="EMBL/GenBank/DDBJ databases">
        <title>Highly variable Streptococcus oralis are common among viridans streptococci isolated from primates.</title>
        <authorList>
            <person name="Denapaite D."/>
            <person name="Rieger M."/>
            <person name="Koendgen S."/>
            <person name="Brueckner R."/>
            <person name="Ochigava I."/>
            <person name="Kappeler P."/>
            <person name="Maetz-Rensing K."/>
            <person name="Leendertz F."/>
            <person name="Hakenbeck R."/>
        </authorList>
    </citation>
    <scope>NUCLEOTIDE SEQUENCE [LARGE SCALE GENOMIC DNA]</scope>
    <source>
        <strain evidence="2 3">DD24</strain>
    </source>
</reference>
<dbReference type="EMBL" id="LQZB01000192">
    <property type="protein sequence ID" value="KXU03547.1"/>
    <property type="molecule type" value="Genomic_DNA"/>
</dbReference>
<dbReference type="Proteomes" id="UP000070353">
    <property type="component" value="Unassembled WGS sequence"/>
</dbReference>